<evidence type="ECO:0000313" key="2">
    <source>
        <dbReference type="EMBL" id="MFC4873881.1"/>
    </source>
</evidence>
<accession>A0ABV9T5Y5</accession>
<sequence>MKYISALWLFVLFFSQSFCQNSPVEGFLNGKSAVLISASAAAQPALTWQELAEELHMSLVEAGGDPVAYYELEDIVLSEVIQTAYANAFNKRLIANIVVVTRKDDGSFHLHLFPFSKDSKIVQQGENWSTSSKELDAFKENIASIGANKRSENYLAIEVPEYPELPGGQADAAASGFIRRAPLNLDVFKLGVMLTGASGDSGYLTTFRHDLLGKSLEQIESEQRAERAGMEDVFSGIYPFEVQFITVPKSNQELIQDRVQFLLMRLEGREGDLMENMGVPIGDEVDRNRIVVKYYIRFLVRNELYIGEKWDADPDWRKALEAFLKQISARQ</sequence>
<keyword evidence="3" id="KW-1185">Reference proteome</keyword>
<reference evidence="3" key="1">
    <citation type="journal article" date="2019" name="Int. J. Syst. Evol. Microbiol.">
        <title>The Global Catalogue of Microorganisms (GCM) 10K type strain sequencing project: providing services to taxonomists for standard genome sequencing and annotation.</title>
        <authorList>
            <consortium name="The Broad Institute Genomics Platform"/>
            <consortium name="The Broad Institute Genome Sequencing Center for Infectious Disease"/>
            <person name="Wu L."/>
            <person name="Ma J."/>
        </authorList>
    </citation>
    <scope>NUCLEOTIDE SEQUENCE [LARGE SCALE GENOMIC DNA]</scope>
    <source>
        <strain evidence="3">CGMCC 4.7466</strain>
    </source>
</reference>
<comment type="caution">
    <text evidence="2">The sequence shown here is derived from an EMBL/GenBank/DDBJ whole genome shotgun (WGS) entry which is preliminary data.</text>
</comment>
<name>A0ABV9T5Y5_9BACT</name>
<feature type="chain" id="PRO_5047303818" evidence="1">
    <location>
        <begin position="20"/>
        <end position="331"/>
    </location>
</feature>
<evidence type="ECO:0000313" key="3">
    <source>
        <dbReference type="Proteomes" id="UP001595818"/>
    </source>
</evidence>
<evidence type="ECO:0000256" key="1">
    <source>
        <dbReference type="SAM" id="SignalP"/>
    </source>
</evidence>
<feature type="signal peptide" evidence="1">
    <location>
        <begin position="1"/>
        <end position="19"/>
    </location>
</feature>
<protein>
    <submittedName>
        <fullName evidence="2">NTPase</fullName>
    </submittedName>
</protein>
<keyword evidence="1" id="KW-0732">Signal</keyword>
<dbReference type="Proteomes" id="UP001595818">
    <property type="component" value="Unassembled WGS sequence"/>
</dbReference>
<dbReference type="RefSeq" id="WP_377067182.1">
    <property type="nucleotide sequence ID" value="NZ_JBHSJJ010000013.1"/>
</dbReference>
<dbReference type="EMBL" id="JBHSJJ010000013">
    <property type="protein sequence ID" value="MFC4873881.1"/>
    <property type="molecule type" value="Genomic_DNA"/>
</dbReference>
<organism evidence="2 3">
    <name type="scientific">Negadavirga shengliensis</name>
    <dbReference type="NCBI Taxonomy" id="1389218"/>
    <lineage>
        <taxon>Bacteria</taxon>
        <taxon>Pseudomonadati</taxon>
        <taxon>Bacteroidota</taxon>
        <taxon>Cytophagia</taxon>
        <taxon>Cytophagales</taxon>
        <taxon>Cyclobacteriaceae</taxon>
        <taxon>Negadavirga</taxon>
    </lineage>
</organism>
<proteinExistence type="predicted"/>
<gene>
    <name evidence="2" type="ORF">ACFPFU_19410</name>
</gene>